<dbReference type="InterPro" id="IPR001387">
    <property type="entry name" value="Cro/C1-type_HTH"/>
</dbReference>
<evidence type="ECO:0000259" key="1">
    <source>
        <dbReference type="PROSITE" id="PS50943"/>
    </source>
</evidence>
<dbReference type="PROSITE" id="PS50943">
    <property type="entry name" value="HTH_CROC1"/>
    <property type="match status" value="1"/>
</dbReference>
<name>A0A8S5TJW4_9CAUD</name>
<feature type="domain" description="HTH cro/C1-type" evidence="1">
    <location>
        <begin position="26"/>
        <end position="74"/>
    </location>
</feature>
<dbReference type="SUPFAM" id="SSF47413">
    <property type="entry name" value="lambda repressor-like DNA-binding domains"/>
    <property type="match status" value="1"/>
</dbReference>
<sequence>MLHKRKGVWSVKTKYKYNKLFGRLAEMGLTREDYAKAIGTSRSSLAAKLNSQRDFTQAEISESVKVLKIPTSEISTYFFTPEV</sequence>
<dbReference type="Pfam" id="PF05339">
    <property type="entry name" value="DUF739"/>
    <property type="match status" value="1"/>
</dbReference>
<organism evidence="2">
    <name type="scientific">Myoviridae sp. ctPJU6</name>
    <dbReference type="NCBI Taxonomy" id="2827684"/>
    <lineage>
        <taxon>Viruses</taxon>
        <taxon>Duplodnaviria</taxon>
        <taxon>Heunggongvirae</taxon>
        <taxon>Uroviricota</taxon>
        <taxon>Caudoviricetes</taxon>
    </lineage>
</organism>
<dbReference type="InterPro" id="IPR010982">
    <property type="entry name" value="Lambda_DNA-bd_dom_sf"/>
</dbReference>
<dbReference type="GO" id="GO:0003677">
    <property type="term" value="F:DNA binding"/>
    <property type="evidence" value="ECO:0007669"/>
    <property type="project" value="InterPro"/>
</dbReference>
<dbReference type="EMBL" id="BK032838">
    <property type="protein sequence ID" value="DAF63295.1"/>
    <property type="molecule type" value="Genomic_DNA"/>
</dbReference>
<dbReference type="Gene3D" id="1.10.260.40">
    <property type="entry name" value="lambda repressor-like DNA-binding domains"/>
    <property type="match status" value="1"/>
</dbReference>
<evidence type="ECO:0000313" key="2">
    <source>
        <dbReference type="EMBL" id="DAF63295.1"/>
    </source>
</evidence>
<protein>
    <recommendedName>
        <fullName evidence="1">HTH cro/C1-type domain-containing protein</fullName>
    </recommendedName>
</protein>
<accession>A0A8S5TJW4</accession>
<dbReference type="InterPro" id="IPR008003">
    <property type="entry name" value="DUF739"/>
</dbReference>
<proteinExistence type="predicted"/>
<reference evidence="2" key="1">
    <citation type="journal article" date="2021" name="Proc. Natl. Acad. Sci. U.S.A.">
        <title>A Catalog of Tens of Thousands of Viruses from Human Metagenomes Reveals Hidden Associations with Chronic Diseases.</title>
        <authorList>
            <person name="Tisza M.J."/>
            <person name="Buck C.B."/>
        </authorList>
    </citation>
    <scope>NUCLEOTIDE SEQUENCE</scope>
    <source>
        <strain evidence="2">CtPJU6</strain>
    </source>
</reference>